<evidence type="ECO:0000313" key="2">
    <source>
        <dbReference type="EMBL" id="CAA9430118.1"/>
    </source>
</evidence>
<accession>A0A6J4Q4J7</accession>
<dbReference type="InterPro" id="IPR002938">
    <property type="entry name" value="FAD-bd"/>
</dbReference>
<dbReference type="AlphaFoldDB" id="A0A6J4Q4J7"/>
<dbReference type="NCBIfam" id="TIGR02032">
    <property type="entry name" value="GG-red-SF"/>
    <property type="match status" value="1"/>
</dbReference>
<dbReference type="InterPro" id="IPR050407">
    <property type="entry name" value="Geranylgeranyl_reductase"/>
</dbReference>
<sequence length="356" mass="36246">MTPPPGPPGGVWDVAVVGAGPAGAATALGVLAEDPGAAVVLLDRADFPRDKVCGDGVAHHVLDLLDEVGAPGLLDDWPLAGALGLHLAGGPSAQGLAERPGYVVPRAVLDARIVEAAQHRGAVLRRTRVRSLSQDGTGVLLDDGTRARVVVGADGAHSAVRRALGSAVPPQRTGTTAIALRAYAPVLPEHAHSQVLVFPSTGTRPSYAWSFAIGDGRANIGYGEGLPVGTAAGRAAGSLPTRAHMMARLEELIPGATAGATDVAGHPLPLSTGRSGVWARGRVLLAGDAASLINPTTGEGIYYAVLSGVLAGREAVRSLLRDGGASAGARYERAVRRHLAVHLLSTDVAERLVRST</sequence>
<dbReference type="Pfam" id="PF01494">
    <property type="entry name" value="FAD_binding_3"/>
    <property type="match status" value="1"/>
</dbReference>
<dbReference type="InterPro" id="IPR036188">
    <property type="entry name" value="FAD/NAD-bd_sf"/>
</dbReference>
<feature type="non-terminal residue" evidence="2">
    <location>
        <position position="356"/>
    </location>
</feature>
<proteinExistence type="predicted"/>
<gene>
    <name evidence="2" type="ORF">AVDCRST_MAG35-2537</name>
</gene>
<dbReference type="PRINTS" id="PR00420">
    <property type="entry name" value="RNGMNOXGNASE"/>
</dbReference>
<protein>
    <recommendedName>
        <fullName evidence="1">FAD-binding domain-containing protein</fullName>
    </recommendedName>
</protein>
<dbReference type="GO" id="GO:0016628">
    <property type="term" value="F:oxidoreductase activity, acting on the CH-CH group of donors, NAD or NADP as acceptor"/>
    <property type="evidence" value="ECO:0007669"/>
    <property type="project" value="InterPro"/>
</dbReference>
<reference evidence="2" key="1">
    <citation type="submission" date="2020-02" db="EMBL/GenBank/DDBJ databases">
        <authorList>
            <person name="Meier V. D."/>
        </authorList>
    </citation>
    <scope>NUCLEOTIDE SEQUENCE</scope>
    <source>
        <strain evidence="2">AVDCRST_MAG35</strain>
    </source>
</reference>
<dbReference type="PANTHER" id="PTHR42685:SF22">
    <property type="entry name" value="CONDITIONED MEDIUM FACTOR RECEPTOR 1"/>
    <property type="match status" value="1"/>
</dbReference>
<feature type="domain" description="FAD-binding" evidence="1">
    <location>
        <begin position="13"/>
        <end position="305"/>
    </location>
</feature>
<evidence type="ECO:0000259" key="1">
    <source>
        <dbReference type="Pfam" id="PF01494"/>
    </source>
</evidence>
<dbReference type="PANTHER" id="PTHR42685">
    <property type="entry name" value="GERANYLGERANYL DIPHOSPHATE REDUCTASE"/>
    <property type="match status" value="1"/>
</dbReference>
<dbReference type="EMBL" id="CADCUY010000512">
    <property type="protein sequence ID" value="CAA9430118.1"/>
    <property type="molecule type" value="Genomic_DNA"/>
</dbReference>
<name>A0A6J4Q4J7_9ACTN</name>
<dbReference type="GO" id="GO:0071949">
    <property type="term" value="F:FAD binding"/>
    <property type="evidence" value="ECO:0007669"/>
    <property type="project" value="InterPro"/>
</dbReference>
<dbReference type="InterPro" id="IPR011777">
    <property type="entry name" value="Geranylgeranyl_Rdtase_fam"/>
</dbReference>
<dbReference type="SUPFAM" id="SSF51905">
    <property type="entry name" value="FAD/NAD(P)-binding domain"/>
    <property type="match status" value="1"/>
</dbReference>
<dbReference type="Gene3D" id="3.50.50.60">
    <property type="entry name" value="FAD/NAD(P)-binding domain"/>
    <property type="match status" value="1"/>
</dbReference>
<organism evidence="2">
    <name type="scientific">uncultured Quadrisphaera sp</name>
    <dbReference type="NCBI Taxonomy" id="904978"/>
    <lineage>
        <taxon>Bacteria</taxon>
        <taxon>Bacillati</taxon>
        <taxon>Actinomycetota</taxon>
        <taxon>Actinomycetes</taxon>
        <taxon>Kineosporiales</taxon>
        <taxon>Kineosporiaceae</taxon>
        <taxon>Quadrisphaera</taxon>
        <taxon>environmental samples</taxon>
    </lineage>
</organism>